<feature type="chain" id="PRO_5040783315" description="alpha-L-fucosidase" evidence="6">
    <location>
        <begin position="23"/>
        <end position="562"/>
    </location>
</feature>
<evidence type="ECO:0000256" key="5">
    <source>
        <dbReference type="ARBA" id="ARBA00023295"/>
    </source>
</evidence>
<comment type="similarity">
    <text evidence="1">Belongs to the glycosyl hydrolase 29 family.</text>
</comment>
<evidence type="ECO:0000259" key="7">
    <source>
        <dbReference type="Pfam" id="PF00754"/>
    </source>
</evidence>
<dbReference type="InterPro" id="IPR000933">
    <property type="entry name" value="Glyco_hydro_29"/>
</dbReference>
<evidence type="ECO:0000259" key="8">
    <source>
        <dbReference type="Pfam" id="PF01120"/>
    </source>
</evidence>
<dbReference type="AlphaFoldDB" id="A0A9X3F2J6"/>
<dbReference type="Gene3D" id="2.60.120.260">
    <property type="entry name" value="Galactose-binding domain-like"/>
    <property type="match status" value="1"/>
</dbReference>
<dbReference type="GO" id="GO:0006004">
    <property type="term" value="P:fucose metabolic process"/>
    <property type="evidence" value="ECO:0007669"/>
    <property type="project" value="TreeGrafter"/>
</dbReference>
<accession>A0A9X3F2J6</accession>
<name>A0A9X3F2J6_9BACT</name>
<evidence type="ECO:0000313" key="9">
    <source>
        <dbReference type="EMBL" id="MCY1719379.1"/>
    </source>
</evidence>
<evidence type="ECO:0000256" key="4">
    <source>
        <dbReference type="ARBA" id="ARBA00022801"/>
    </source>
</evidence>
<dbReference type="GO" id="GO:0004560">
    <property type="term" value="F:alpha-L-fucosidase activity"/>
    <property type="evidence" value="ECO:0007669"/>
    <property type="project" value="InterPro"/>
</dbReference>
<dbReference type="GO" id="GO:0005764">
    <property type="term" value="C:lysosome"/>
    <property type="evidence" value="ECO:0007669"/>
    <property type="project" value="TreeGrafter"/>
</dbReference>
<organism evidence="9 10">
    <name type="scientific">Draconibacterium aestuarii</name>
    <dbReference type="NCBI Taxonomy" id="2998507"/>
    <lineage>
        <taxon>Bacteria</taxon>
        <taxon>Pseudomonadati</taxon>
        <taxon>Bacteroidota</taxon>
        <taxon>Bacteroidia</taxon>
        <taxon>Marinilabiliales</taxon>
        <taxon>Prolixibacteraceae</taxon>
        <taxon>Draconibacterium</taxon>
    </lineage>
</organism>
<dbReference type="SUPFAM" id="SSF51445">
    <property type="entry name" value="(Trans)glycosidases"/>
    <property type="match status" value="1"/>
</dbReference>
<protein>
    <recommendedName>
        <fullName evidence="2">alpha-L-fucosidase</fullName>
        <ecNumber evidence="2">3.2.1.51</ecNumber>
    </recommendedName>
</protein>
<dbReference type="InterPro" id="IPR000421">
    <property type="entry name" value="FA58C"/>
</dbReference>
<dbReference type="Pfam" id="PF01120">
    <property type="entry name" value="Alpha_L_fucos"/>
    <property type="match status" value="1"/>
</dbReference>
<keyword evidence="5" id="KW-0326">Glycosidase</keyword>
<dbReference type="Pfam" id="PF00754">
    <property type="entry name" value="F5_F8_type_C"/>
    <property type="match status" value="1"/>
</dbReference>
<dbReference type="SUPFAM" id="SSF49785">
    <property type="entry name" value="Galactose-binding domain-like"/>
    <property type="match status" value="1"/>
</dbReference>
<feature type="domain" description="Glycoside hydrolase family 29 N-terminal" evidence="8">
    <location>
        <begin position="43"/>
        <end position="331"/>
    </location>
</feature>
<gene>
    <name evidence="9" type="ORF">OU798_03445</name>
</gene>
<dbReference type="GO" id="GO:0016139">
    <property type="term" value="P:glycoside catabolic process"/>
    <property type="evidence" value="ECO:0007669"/>
    <property type="project" value="TreeGrafter"/>
</dbReference>
<proteinExistence type="inferred from homology"/>
<dbReference type="SMART" id="SM00812">
    <property type="entry name" value="Alpha_L_fucos"/>
    <property type="match status" value="1"/>
</dbReference>
<dbReference type="InterPro" id="IPR017853">
    <property type="entry name" value="GH"/>
</dbReference>
<dbReference type="RefSeq" id="WP_343331717.1">
    <property type="nucleotide sequence ID" value="NZ_JAPOHD010000007.1"/>
</dbReference>
<evidence type="ECO:0000256" key="3">
    <source>
        <dbReference type="ARBA" id="ARBA00022729"/>
    </source>
</evidence>
<keyword evidence="10" id="KW-1185">Reference proteome</keyword>
<dbReference type="InterPro" id="IPR057739">
    <property type="entry name" value="Glyco_hydro_29_N"/>
</dbReference>
<evidence type="ECO:0000256" key="1">
    <source>
        <dbReference type="ARBA" id="ARBA00007951"/>
    </source>
</evidence>
<feature type="signal peptide" evidence="6">
    <location>
        <begin position="1"/>
        <end position="22"/>
    </location>
</feature>
<sequence>MTMKTTFLFFAFLFFLPFYSSSKDKSTNPIPSKVQLHWLDTERIMFVHFGPATWQHREYDNLTTPLERINPTQLNTDQWCEVAKSWDAKMILFVAKHVGGFCWWDTQTTHNNSMNTPIKRDILREVSESCKKYGLDLGVYVYPGDGDWGAGIGSGGITTDPSKQEAYNKVLRTQLKEVWNNYGPIREIWFDGSCKIYIDDILTPHLDEAVVLQSPLTNLRWVGNEDGIAPDPNWATLDSADLKTGVSTAFHSTSDGDAYAPIECDVPFLKNGGHKWFWAPGTDSLMMTREQFVDLYYKSVGRGSVLLLNSTPDTTGLIPSAHVARYKEFGEEIRRRFDYPVGSTSGNGKVITLKLKQSESIDHVVLQEKLEYGQRVLKYQVETSSDAKNWQKVVEGTSIGNKKIDFLNSVEACYIRLTILESKDKPRIRTFAVYHVGVDMELNEQKEEIIRLGGWDQDTFGKEFSDYEIDLTPYVNEIGEYELFFRTIARDRSVRGSGLEFKDWKLNIYGQEHPELIKAKPYRFFITRSQQTLDDFKTIFKVQAKSTGGSSIGDIQLRRITY</sequence>
<dbReference type="PANTHER" id="PTHR10030">
    <property type="entry name" value="ALPHA-L-FUCOSIDASE"/>
    <property type="match status" value="1"/>
</dbReference>
<evidence type="ECO:0000313" key="10">
    <source>
        <dbReference type="Proteomes" id="UP001145087"/>
    </source>
</evidence>
<evidence type="ECO:0000256" key="6">
    <source>
        <dbReference type="SAM" id="SignalP"/>
    </source>
</evidence>
<dbReference type="PANTHER" id="PTHR10030:SF37">
    <property type="entry name" value="ALPHA-L-FUCOSIDASE-RELATED"/>
    <property type="match status" value="1"/>
</dbReference>
<comment type="caution">
    <text evidence="9">The sequence shown here is derived from an EMBL/GenBank/DDBJ whole genome shotgun (WGS) entry which is preliminary data.</text>
</comment>
<dbReference type="Gene3D" id="3.20.20.80">
    <property type="entry name" value="Glycosidases"/>
    <property type="match status" value="1"/>
</dbReference>
<reference evidence="9" key="1">
    <citation type="submission" date="2022-11" db="EMBL/GenBank/DDBJ databases">
        <title>Marilongibacter aestuarii gen. nov., sp. nov., isolated from tidal flat sediment.</title>
        <authorList>
            <person name="Jiayan W."/>
        </authorList>
    </citation>
    <scope>NUCLEOTIDE SEQUENCE</scope>
    <source>
        <strain evidence="9">Z1-6</strain>
    </source>
</reference>
<dbReference type="Proteomes" id="UP001145087">
    <property type="component" value="Unassembled WGS sequence"/>
</dbReference>
<keyword evidence="4" id="KW-0378">Hydrolase</keyword>
<keyword evidence="3 6" id="KW-0732">Signal</keyword>
<dbReference type="EC" id="3.2.1.51" evidence="2"/>
<feature type="domain" description="F5/8 type C" evidence="7">
    <location>
        <begin position="346"/>
        <end position="424"/>
    </location>
</feature>
<dbReference type="EMBL" id="JAPOHD010000007">
    <property type="protein sequence ID" value="MCY1719379.1"/>
    <property type="molecule type" value="Genomic_DNA"/>
</dbReference>
<evidence type="ECO:0000256" key="2">
    <source>
        <dbReference type="ARBA" id="ARBA00012662"/>
    </source>
</evidence>
<dbReference type="InterPro" id="IPR008979">
    <property type="entry name" value="Galactose-bd-like_sf"/>
</dbReference>